<protein>
    <submittedName>
        <fullName evidence="1">Uncharacterized protein</fullName>
    </submittedName>
</protein>
<sequence>MNDIPITFTVLSMALENNTTLRKEHVGGKQMMDTIRLKWEHLVLISTNRLDDLLEEALMFVAHQHHFPRRMPLPNPMHLNFSRASEFCREGSGGGCVIKCRHSWHMRLS</sequence>
<evidence type="ECO:0000313" key="1">
    <source>
        <dbReference type="EMBL" id="KAL3837784.1"/>
    </source>
</evidence>
<comment type="caution">
    <text evidence="1">The sequence shown here is derived from an EMBL/GenBank/DDBJ whole genome shotgun (WGS) entry which is preliminary data.</text>
</comment>
<gene>
    <name evidence="1" type="ORF">ACJIZ3_022375</name>
</gene>
<proteinExistence type="predicted"/>
<dbReference type="EMBL" id="JBJXBP010000003">
    <property type="protein sequence ID" value="KAL3837784.1"/>
    <property type="molecule type" value="Genomic_DNA"/>
</dbReference>
<keyword evidence="2" id="KW-1185">Reference proteome</keyword>
<accession>A0ABD3TL42</accession>
<reference evidence="1 2" key="1">
    <citation type="submission" date="2024-12" db="EMBL/GenBank/DDBJ databases">
        <title>The unique morphological basis and parallel evolutionary history of personate flowers in Penstemon.</title>
        <authorList>
            <person name="Depatie T.H."/>
            <person name="Wessinger C.A."/>
        </authorList>
    </citation>
    <scope>NUCLEOTIDE SEQUENCE [LARGE SCALE GENOMIC DNA]</scope>
    <source>
        <strain evidence="1">WTNN_2</strain>
        <tissue evidence="1">Leaf</tissue>
    </source>
</reference>
<dbReference type="Proteomes" id="UP001634393">
    <property type="component" value="Unassembled WGS sequence"/>
</dbReference>
<evidence type="ECO:0000313" key="2">
    <source>
        <dbReference type="Proteomes" id="UP001634393"/>
    </source>
</evidence>
<name>A0ABD3TL42_9LAMI</name>
<organism evidence="1 2">
    <name type="scientific">Penstemon smallii</name>
    <dbReference type="NCBI Taxonomy" id="265156"/>
    <lineage>
        <taxon>Eukaryota</taxon>
        <taxon>Viridiplantae</taxon>
        <taxon>Streptophyta</taxon>
        <taxon>Embryophyta</taxon>
        <taxon>Tracheophyta</taxon>
        <taxon>Spermatophyta</taxon>
        <taxon>Magnoliopsida</taxon>
        <taxon>eudicotyledons</taxon>
        <taxon>Gunneridae</taxon>
        <taxon>Pentapetalae</taxon>
        <taxon>asterids</taxon>
        <taxon>lamiids</taxon>
        <taxon>Lamiales</taxon>
        <taxon>Plantaginaceae</taxon>
        <taxon>Cheloneae</taxon>
        <taxon>Penstemon</taxon>
    </lineage>
</organism>
<dbReference type="AlphaFoldDB" id="A0ABD3TL42"/>